<keyword evidence="1" id="KW-0812">Transmembrane</keyword>
<accession>A0ABV7YA02</accession>
<comment type="caution">
    <text evidence="2">The sequence shown here is derived from an EMBL/GenBank/DDBJ whole genome shotgun (WGS) entry which is preliminary data.</text>
</comment>
<organism evidence="2 3">
    <name type="scientific">Tenggerimyces flavus</name>
    <dbReference type="NCBI Taxonomy" id="1708749"/>
    <lineage>
        <taxon>Bacteria</taxon>
        <taxon>Bacillati</taxon>
        <taxon>Actinomycetota</taxon>
        <taxon>Actinomycetes</taxon>
        <taxon>Propionibacteriales</taxon>
        <taxon>Nocardioidaceae</taxon>
        <taxon>Tenggerimyces</taxon>
    </lineage>
</organism>
<gene>
    <name evidence="2" type="ORF">ACFOUW_14015</name>
</gene>
<evidence type="ECO:0000313" key="3">
    <source>
        <dbReference type="Proteomes" id="UP001595699"/>
    </source>
</evidence>
<proteinExistence type="predicted"/>
<sequence length="109" mass="11522">MFSMLVPVMLVGLIFPSHRGKPFLRRGGLVVVGVVAAAATFVFLVLTLPLALRPGTTTVFGGIVPDPVPIVLAALVALGIGWAVVRWSAAPRPSRSSAARSRSCWRSRC</sequence>
<evidence type="ECO:0000313" key="2">
    <source>
        <dbReference type="EMBL" id="MFC3761953.1"/>
    </source>
</evidence>
<feature type="transmembrane region" description="Helical" evidence="1">
    <location>
        <begin position="64"/>
        <end position="85"/>
    </location>
</feature>
<reference evidence="3" key="1">
    <citation type="journal article" date="2019" name="Int. J. Syst. Evol. Microbiol.">
        <title>The Global Catalogue of Microorganisms (GCM) 10K type strain sequencing project: providing services to taxonomists for standard genome sequencing and annotation.</title>
        <authorList>
            <consortium name="The Broad Institute Genomics Platform"/>
            <consortium name="The Broad Institute Genome Sequencing Center for Infectious Disease"/>
            <person name="Wu L."/>
            <person name="Ma J."/>
        </authorList>
    </citation>
    <scope>NUCLEOTIDE SEQUENCE [LARGE SCALE GENOMIC DNA]</scope>
    <source>
        <strain evidence="3">CGMCC 4.7241</strain>
    </source>
</reference>
<name>A0ABV7YA02_9ACTN</name>
<feature type="transmembrane region" description="Helical" evidence="1">
    <location>
        <begin position="29"/>
        <end position="52"/>
    </location>
</feature>
<keyword evidence="1" id="KW-1133">Transmembrane helix</keyword>
<dbReference type="Proteomes" id="UP001595699">
    <property type="component" value="Unassembled WGS sequence"/>
</dbReference>
<dbReference type="EMBL" id="JBHRZH010000011">
    <property type="protein sequence ID" value="MFC3761953.1"/>
    <property type="molecule type" value="Genomic_DNA"/>
</dbReference>
<protein>
    <submittedName>
        <fullName evidence="2">Uncharacterized protein</fullName>
    </submittedName>
</protein>
<keyword evidence="1" id="KW-0472">Membrane</keyword>
<evidence type="ECO:0000256" key="1">
    <source>
        <dbReference type="SAM" id="Phobius"/>
    </source>
</evidence>
<keyword evidence="3" id="KW-1185">Reference proteome</keyword>